<keyword evidence="2" id="KW-0808">Transferase</keyword>
<dbReference type="InterPro" id="IPR000182">
    <property type="entry name" value="GNAT_dom"/>
</dbReference>
<keyword evidence="3" id="KW-1185">Reference proteome</keyword>
<dbReference type="SUPFAM" id="SSF55729">
    <property type="entry name" value="Acyl-CoA N-acyltransferases (Nat)"/>
    <property type="match status" value="1"/>
</dbReference>
<name>A0A6L8V7D2_9BACL</name>
<gene>
    <name evidence="2" type="ORF">GQF01_29670</name>
</gene>
<proteinExistence type="predicted"/>
<reference evidence="2 3" key="1">
    <citation type="submission" date="2019-12" db="EMBL/GenBank/DDBJ databases">
        <title>Paenibacillus sp. nov. sp. isolated from soil.</title>
        <authorList>
            <person name="Kim J."/>
            <person name="Jeong S.E."/>
            <person name="Jung H.S."/>
            <person name="Jeon C.O."/>
        </authorList>
    </citation>
    <scope>NUCLEOTIDE SEQUENCE [LARGE SCALE GENOMIC DNA]</scope>
    <source>
        <strain evidence="2 3">5J-6</strain>
    </source>
</reference>
<dbReference type="InterPro" id="IPR016181">
    <property type="entry name" value="Acyl_CoA_acyltransferase"/>
</dbReference>
<dbReference type="Gene3D" id="3.40.630.30">
    <property type="match status" value="1"/>
</dbReference>
<protein>
    <submittedName>
        <fullName evidence="2">GNAT family N-acetyltransferase</fullName>
    </submittedName>
</protein>
<organism evidence="2 3">
    <name type="scientific">Paenibacillus silvestris</name>
    <dbReference type="NCBI Taxonomy" id="2606219"/>
    <lineage>
        <taxon>Bacteria</taxon>
        <taxon>Bacillati</taxon>
        <taxon>Bacillota</taxon>
        <taxon>Bacilli</taxon>
        <taxon>Bacillales</taxon>
        <taxon>Paenibacillaceae</taxon>
        <taxon>Paenibacillus</taxon>
    </lineage>
</organism>
<feature type="domain" description="N-acetyltransferase" evidence="1">
    <location>
        <begin position="3"/>
        <end position="140"/>
    </location>
</feature>
<evidence type="ECO:0000313" key="2">
    <source>
        <dbReference type="EMBL" id="MZQ86278.1"/>
    </source>
</evidence>
<dbReference type="GO" id="GO:0016747">
    <property type="term" value="F:acyltransferase activity, transferring groups other than amino-acyl groups"/>
    <property type="evidence" value="ECO:0007669"/>
    <property type="project" value="InterPro"/>
</dbReference>
<dbReference type="Pfam" id="PF13508">
    <property type="entry name" value="Acetyltransf_7"/>
    <property type="match status" value="1"/>
</dbReference>
<comment type="caution">
    <text evidence="2">The sequence shown here is derived from an EMBL/GenBank/DDBJ whole genome shotgun (WGS) entry which is preliminary data.</text>
</comment>
<evidence type="ECO:0000259" key="1">
    <source>
        <dbReference type="PROSITE" id="PS51186"/>
    </source>
</evidence>
<evidence type="ECO:0000313" key="3">
    <source>
        <dbReference type="Proteomes" id="UP000481087"/>
    </source>
</evidence>
<dbReference type="Proteomes" id="UP000481087">
    <property type="component" value="Unassembled WGS sequence"/>
</dbReference>
<accession>A0A6L8V7D2</accession>
<dbReference type="PROSITE" id="PS51186">
    <property type="entry name" value="GNAT"/>
    <property type="match status" value="1"/>
</dbReference>
<dbReference type="AlphaFoldDB" id="A0A6L8V7D2"/>
<dbReference type="CDD" id="cd04301">
    <property type="entry name" value="NAT_SF"/>
    <property type="match status" value="1"/>
</dbReference>
<dbReference type="EMBL" id="WTUZ01000039">
    <property type="protein sequence ID" value="MZQ86278.1"/>
    <property type="molecule type" value="Genomic_DNA"/>
</dbReference>
<sequence>MEMHISNETNNEDKSYVVNKLIEFNMRYFPDDLKGRYQAIHLFLKSADNKTCGGLVGEIFLNFLEVKYLFVEEEFRKLGYGLKLLAEAERLARENFCDFIKLDTLSFQALDFYKKQGFEVFGTLENVGGHTHYYLKKDLAGGI</sequence>
<dbReference type="RefSeq" id="WP_161410706.1">
    <property type="nucleotide sequence ID" value="NZ_WTUZ01000039.1"/>
</dbReference>